<dbReference type="GeneID" id="109622304"/>
<dbReference type="InterPro" id="IPR050111">
    <property type="entry name" value="C-type_lectin/snaclec_domain"/>
</dbReference>
<dbReference type="Pfam" id="PF00059">
    <property type="entry name" value="Lectin_C"/>
    <property type="match status" value="1"/>
</dbReference>
<proteinExistence type="predicted"/>
<dbReference type="CDD" id="cd00037">
    <property type="entry name" value="CLECT"/>
    <property type="match status" value="1"/>
</dbReference>
<dbReference type="SMART" id="SM00034">
    <property type="entry name" value="CLECT"/>
    <property type="match status" value="1"/>
</dbReference>
<feature type="signal peptide" evidence="1">
    <location>
        <begin position="1"/>
        <end position="21"/>
    </location>
</feature>
<dbReference type="PROSITE" id="PS50041">
    <property type="entry name" value="C_TYPE_LECTIN_2"/>
    <property type="match status" value="1"/>
</dbReference>
<dbReference type="SUPFAM" id="SSF56436">
    <property type="entry name" value="C-type lectin-like"/>
    <property type="match status" value="1"/>
</dbReference>
<dbReference type="Gene3D" id="3.10.100.10">
    <property type="entry name" value="Mannose-Binding Protein A, subunit A"/>
    <property type="match status" value="1"/>
</dbReference>
<dbReference type="EnsemblMetazoa" id="AALFPA23_024387.R36354">
    <property type="protein sequence ID" value="AALFPA23_024387.P36354"/>
    <property type="gene ID" value="AALFPA23_024387"/>
</dbReference>
<dbReference type="Proteomes" id="UP000069940">
    <property type="component" value="Unassembled WGS sequence"/>
</dbReference>
<dbReference type="PANTHER" id="PTHR22803">
    <property type="entry name" value="MANNOSE, PHOSPHOLIPASE, LECTIN RECEPTOR RELATED"/>
    <property type="match status" value="1"/>
</dbReference>
<dbReference type="RefSeq" id="XP_019932112.2">
    <property type="nucleotide sequence ID" value="XM_020076553.3"/>
</dbReference>
<evidence type="ECO:0000259" key="2">
    <source>
        <dbReference type="PROSITE" id="PS50041"/>
    </source>
</evidence>
<evidence type="ECO:0000256" key="1">
    <source>
        <dbReference type="SAM" id="SignalP"/>
    </source>
</evidence>
<sequence>MGYFRSAVFIVFAMAIAIVSSRIVPRNYESANFHVSTEKLNWHAAVESCHRKGMRIATVDSLAKMNEIIQLVHNSWTVFNPALTNVWIGATDLAYRYKFVWLETGTTLSSTYTNWAPSEPNSAGIERCVEMWYEPAANFIWTWNDKDCGAIRNFVCEKLPACK</sequence>
<accession>A0ABM2A4J6</accession>
<reference evidence="4" key="1">
    <citation type="journal article" date="2015" name="Proc. Natl. Acad. Sci. U.S.A.">
        <title>Genome sequence of the Asian Tiger mosquito, Aedes albopictus, reveals insights into its biology, genetics, and evolution.</title>
        <authorList>
            <person name="Chen X.G."/>
            <person name="Jiang X."/>
            <person name="Gu J."/>
            <person name="Xu M."/>
            <person name="Wu Y."/>
            <person name="Deng Y."/>
            <person name="Zhang C."/>
            <person name="Bonizzoni M."/>
            <person name="Dermauw W."/>
            <person name="Vontas J."/>
            <person name="Armbruster P."/>
            <person name="Huang X."/>
            <person name="Yang Y."/>
            <person name="Zhang H."/>
            <person name="He W."/>
            <person name="Peng H."/>
            <person name="Liu Y."/>
            <person name="Wu K."/>
            <person name="Chen J."/>
            <person name="Lirakis M."/>
            <person name="Topalis P."/>
            <person name="Van Leeuwen T."/>
            <person name="Hall A.B."/>
            <person name="Jiang X."/>
            <person name="Thorpe C."/>
            <person name="Mueller R.L."/>
            <person name="Sun C."/>
            <person name="Waterhouse R.M."/>
            <person name="Yan G."/>
            <person name="Tu Z.J."/>
            <person name="Fang X."/>
            <person name="James A.A."/>
        </authorList>
    </citation>
    <scope>NUCLEOTIDE SEQUENCE [LARGE SCALE GENOMIC DNA]</scope>
    <source>
        <strain evidence="4">Foshan</strain>
    </source>
</reference>
<keyword evidence="4" id="KW-1185">Reference proteome</keyword>
<name>A0ABM2A4J6_AEDAL</name>
<dbReference type="InterPro" id="IPR001304">
    <property type="entry name" value="C-type_lectin-like"/>
</dbReference>
<reference evidence="3" key="2">
    <citation type="submission" date="2025-05" db="UniProtKB">
        <authorList>
            <consortium name="EnsemblMetazoa"/>
        </authorList>
    </citation>
    <scope>IDENTIFICATION</scope>
    <source>
        <strain evidence="3">Foshan</strain>
    </source>
</reference>
<evidence type="ECO:0000313" key="3">
    <source>
        <dbReference type="EnsemblMetazoa" id="AALFPA23_024387.P36354"/>
    </source>
</evidence>
<dbReference type="InterPro" id="IPR016187">
    <property type="entry name" value="CTDL_fold"/>
</dbReference>
<protein>
    <recommendedName>
        <fullName evidence="2">C-type lectin domain-containing protein</fullName>
    </recommendedName>
</protein>
<evidence type="ECO:0000313" key="4">
    <source>
        <dbReference type="Proteomes" id="UP000069940"/>
    </source>
</evidence>
<dbReference type="InterPro" id="IPR016186">
    <property type="entry name" value="C-type_lectin-like/link_sf"/>
</dbReference>
<feature type="domain" description="C-type lectin" evidence="2">
    <location>
        <begin position="28"/>
        <end position="157"/>
    </location>
</feature>
<organism evidence="3 4">
    <name type="scientific">Aedes albopictus</name>
    <name type="common">Asian tiger mosquito</name>
    <name type="synonym">Stegomyia albopicta</name>
    <dbReference type="NCBI Taxonomy" id="7160"/>
    <lineage>
        <taxon>Eukaryota</taxon>
        <taxon>Metazoa</taxon>
        <taxon>Ecdysozoa</taxon>
        <taxon>Arthropoda</taxon>
        <taxon>Hexapoda</taxon>
        <taxon>Insecta</taxon>
        <taxon>Pterygota</taxon>
        <taxon>Neoptera</taxon>
        <taxon>Endopterygota</taxon>
        <taxon>Diptera</taxon>
        <taxon>Nematocera</taxon>
        <taxon>Culicoidea</taxon>
        <taxon>Culicidae</taxon>
        <taxon>Culicinae</taxon>
        <taxon>Aedini</taxon>
        <taxon>Aedes</taxon>
        <taxon>Stegomyia</taxon>
    </lineage>
</organism>
<feature type="chain" id="PRO_5046923777" description="C-type lectin domain-containing protein" evidence="1">
    <location>
        <begin position="22"/>
        <end position="163"/>
    </location>
</feature>
<keyword evidence="1" id="KW-0732">Signal</keyword>